<keyword evidence="2" id="KW-0732">Signal</keyword>
<name>A0A9P6CME6_9AGAR</name>
<evidence type="ECO:0000313" key="3">
    <source>
        <dbReference type="EMBL" id="KAF9472206.1"/>
    </source>
</evidence>
<evidence type="ECO:0000256" key="1">
    <source>
        <dbReference type="SAM" id="Phobius"/>
    </source>
</evidence>
<keyword evidence="1" id="KW-0472">Membrane</keyword>
<protein>
    <submittedName>
        <fullName evidence="3">Uncharacterized protein</fullName>
    </submittedName>
</protein>
<gene>
    <name evidence="3" type="ORF">BDN70DRAFT_887246</name>
</gene>
<feature type="transmembrane region" description="Helical" evidence="1">
    <location>
        <begin position="34"/>
        <end position="53"/>
    </location>
</feature>
<sequence length="113" mass="12791">MKFATTFSTWVFCSVAGSHLLSLGSDEFFGEDRDIILFGICTAKSLLGTLGIGRDQGPYSTHSRVTVGMYVDLFILFLLMLPELGHISLYRCDTKALCWKYYGFTHGLDERYR</sequence>
<feature type="signal peptide" evidence="2">
    <location>
        <begin position="1"/>
        <end position="20"/>
    </location>
</feature>
<dbReference type="Proteomes" id="UP000807469">
    <property type="component" value="Unassembled WGS sequence"/>
</dbReference>
<evidence type="ECO:0000313" key="4">
    <source>
        <dbReference type="Proteomes" id="UP000807469"/>
    </source>
</evidence>
<keyword evidence="4" id="KW-1185">Reference proteome</keyword>
<feature type="chain" id="PRO_5040272352" evidence="2">
    <location>
        <begin position="21"/>
        <end position="113"/>
    </location>
</feature>
<reference evidence="3" key="1">
    <citation type="submission" date="2020-11" db="EMBL/GenBank/DDBJ databases">
        <authorList>
            <consortium name="DOE Joint Genome Institute"/>
            <person name="Ahrendt S."/>
            <person name="Riley R."/>
            <person name="Andreopoulos W."/>
            <person name="Labutti K."/>
            <person name="Pangilinan J."/>
            <person name="Ruiz-Duenas F.J."/>
            <person name="Barrasa J.M."/>
            <person name="Sanchez-Garcia M."/>
            <person name="Camarero S."/>
            <person name="Miyauchi S."/>
            <person name="Serrano A."/>
            <person name="Linde D."/>
            <person name="Babiker R."/>
            <person name="Drula E."/>
            <person name="Ayuso-Fernandez I."/>
            <person name="Pacheco R."/>
            <person name="Padilla G."/>
            <person name="Ferreira P."/>
            <person name="Barriuso J."/>
            <person name="Kellner H."/>
            <person name="Castanera R."/>
            <person name="Alfaro M."/>
            <person name="Ramirez L."/>
            <person name="Pisabarro A.G."/>
            <person name="Kuo A."/>
            <person name="Tritt A."/>
            <person name="Lipzen A."/>
            <person name="He G."/>
            <person name="Yan M."/>
            <person name="Ng V."/>
            <person name="Cullen D."/>
            <person name="Martin F."/>
            <person name="Rosso M.-N."/>
            <person name="Henrissat B."/>
            <person name="Hibbett D."/>
            <person name="Martinez A.T."/>
            <person name="Grigoriev I.V."/>
        </authorList>
    </citation>
    <scope>NUCLEOTIDE SEQUENCE</scope>
    <source>
        <strain evidence="3">CIRM-BRFM 674</strain>
    </source>
</reference>
<feature type="transmembrane region" description="Helical" evidence="1">
    <location>
        <begin position="65"/>
        <end position="81"/>
    </location>
</feature>
<dbReference type="EMBL" id="MU155564">
    <property type="protein sequence ID" value="KAF9472206.1"/>
    <property type="molecule type" value="Genomic_DNA"/>
</dbReference>
<proteinExistence type="predicted"/>
<organism evidence="3 4">
    <name type="scientific">Pholiota conissans</name>
    <dbReference type="NCBI Taxonomy" id="109636"/>
    <lineage>
        <taxon>Eukaryota</taxon>
        <taxon>Fungi</taxon>
        <taxon>Dikarya</taxon>
        <taxon>Basidiomycota</taxon>
        <taxon>Agaricomycotina</taxon>
        <taxon>Agaricomycetes</taxon>
        <taxon>Agaricomycetidae</taxon>
        <taxon>Agaricales</taxon>
        <taxon>Agaricineae</taxon>
        <taxon>Strophariaceae</taxon>
        <taxon>Pholiota</taxon>
    </lineage>
</organism>
<evidence type="ECO:0000256" key="2">
    <source>
        <dbReference type="SAM" id="SignalP"/>
    </source>
</evidence>
<keyword evidence="1" id="KW-1133">Transmembrane helix</keyword>
<keyword evidence="1" id="KW-0812">Transmembrane</keyword>
<dbReference type="AlphaFoldDB" id="A0A9P6CME6"/>
<accession>A0A9P6CME6</accession>
<comment type="caution">
    <text evidence="3">The sequence shown here is derived from an EMBL/GenBank/DDBJ whole genome shotgun (WGS) entry which is preliminary data.</text>
</comment>